<organism evidence="1 2">
    <name type="scientific">Empedobacter falsenii</name>
    <dbReference type="NCBI Taxonomy" id="343874"/>
    <lineage>
        <taxon>Bacteria</taxon>
        <taxon>Pseudomonadati</taxon>
        <taxon>Bacteroidota</taxon>
        <taxon>Flavobacteriia</taxon>
        <taxon>Flavobacteriales</taxon>
        <taxon>Weeksellaceae</taxon>
        <taxon>Empedobacter</taxon>
    </lineage>
</organism>
<name>A0A427BKP2_9FLAO</name>
<sequence>MSGQLPIDCETKKILLTILEQTNLVFKNIETILHEANSDKNHVFLVEMSI</sequence>
<dbReference type="AlphaFoldDB" id="A0A427BKP2"/>
<dbReference type="CDD" id="cd00448">
    <property type="entry name" value="YjgF_YER057c_UK114_family"/>
    <property type="match status" value="1"/>
</dbReference>
<proteinExistence type="predicted"/>
<accession>A0A427BKP2</accession>
<dbReference type="Pfam" id="PF01042">
    <property type="entry name" value="Ribonuc_L-PSP"/>
    <property type="match status" value="1"/>
</dbReference>
<dbReference type="RefSeq" id="WP_125350124.1">
    <property type="nucleotide sequence ID" value="NZ_RHPN01000021.1"/>
</dbReference>
<dbReference type="EMBL" id="RHPO01000021">
    <property type="protein sequence ID" value="RRT90112.1"/>
    <property type="molecule type" value="Genomic_DNA"/>
</dbReference>
<dbReference type="InterPro" id="IPR006175">
    <property type="entry name" value="YjgF/YER057c/UK114"/>
</dbReference>
<evidence type="ECO:0000313" key="2">
    <source>
        <dbReference type="Proteomes" id="UP000267844"/>
    </source>
</evidence>
<dbReference type="InterPro" id="IPR035959">
    <property type="entry name" value="RutC-like_sf"/>
</dbReference>
<comment type="caution">
    <text evidence="1">The sequence shown here is derived from an EMBL/GenBank/DDBJ whole genome shotgun (WGS) entry which is preliminary data.</text>
</comment>
<gene>
    <name evidence="1" type="ORF">EGI89_10195</name>
</gene>
<dbReference type="Gene3D" id="3.30.1330.40">
    <property type="entry name" value="RutC-like"/>
    <property type="match status" value="1"/>
</dbReference>
<reference evidence="1 2" key="1">
    <citation type="submission" date="2018-10" db="EMBL/GenBank/DDBJ databases">
        <title>Transmission dynamics of multidrug resistant bacteria on intensive care unit surfaces.</title>
        <authorList>
            <person name="D'Souza A.W."/>
            <person name="Potter R.F."/>
            <person name="Wallace M."/>
            <person name="Shupe A."/>
            <person name="Patel S."/>
            <person name="Sun S."/>
            <person name="Gul D."/>
            <person name="Kwon J.H."/>
            <person name="Andleeb S."/>
            <person name="Burnham C.-A.D."/>
            <person name="Dantas G."/>
        </authorList>
    </citation>
    <scope>NUCLEOTIDE SEQUENCE [LARGE SCALE GENOMIC DNA]</scope>
    <source>
        <strain evidence="1 2">WF_348</strain>
    </source>
</reference>
<evidence type="ECO:0000313" key="1">
    <source>
        <dbReference type="EMBL" id="RRT90112.1"/>
    </source>
</evidence>
<protein>
    <submittedName>
        <fullName evidence="1">RidA family protein</fullName>
    </submittedName>
</protein>
<dbReference type="SUPFAM" id="SSF55298">
    <property type="entry name" value="YjgF-like"/>
    <property type="match status" value="1"/>
</dbReference>
<dbReference type="Proteomes" id="UP000267844">
    <property type="component" value="Unassembled WGS sequence"/>
</dbReference>